<evidence type="ECO:0000259" key="1">
    <source>
        <dbReference type="PROSITE" id="PS51186"/>
    </source>
</evidence>
<dbReference type="Pfam" id="PF13673">
    <property type="entry name" value="Acetyltransf_10"/>
    <property type="match status" value="1"/>
</dbReference>
<name>A0A450Y1U5_9GAMM</name>
<dbReference type="EMBL" id="CAADGH010000124">
    <property type="protein sequence ID" value="VFK77330.1"/>
    <property type="molecule type" value="Genomic_DNA"/>
</dbReference>
<sequence length="129" mass="15165">MLRFRQNIFIIEQENITEDIDETDKTARHILLRNDNGCLIGYCRLATTDNPDEEVKLRRVAIEQSSRGKGLGLRLIHRAEREAKETGAYRIVIESQFFVRKFYEKCGYKITSEPYFNGPLKHVRMEKTL</sequence>
<reference evidence="3" key="1">
    <citation type="submission" date="2019-02" db="EMBL/GenBank/DDBJ databases">
        <authorList>
            <person name="Gruber-Vodicka R. H."/>
            <person name="Seah K. B. B."/>
        </authorList>
    </citation>
    <scope>NUCLEOTIDE SEQUENCE</scope>
    <source>
        <strain evidence="2">BECK_BZ197</strain>
        <strain evidence="4">BECK_BZ198</strain>
        <strain evidence="3">BECK_BZ199</strain>
    </source>
</reference>
<dbReference type="GO" id="GO:0008080">
    <property type="term" value="F:N-acetyltransferase activity"/>
    <property type="evidence" value="ECO:0007669"/>
    <property type="project" value="TreeGrafter"/>
</dbReference>
<dbReference type="EMBL" id="CAADFQ010000123">
    <property type="protein sequence ID" value="VFK35513.1"/>
    <property type="molecule type" value="Genomic_DNA"/>
</dbReference>
<dbReference type="InterPro" id="IPR039143">
    <property type="entry name" value="GNPNAT1-like"/>
</dbReference>
<gene>
    <name evidence="2" type="ORF">BECKMB1821G_GA0114241_100778</name>
    <name evidence="4" type="ORF">BECKMB1821H_GA0114242_11243</name>
    <name evidence="3" type="ORF">BECKMB1821I_GA0114274_11233</name>
</gene>
<proteinExistence type="predicted"/>
<dbReference type="SUPFAM" id="SSF55729">
    <property type="entry name" value="Acyl-CoA N-acyltransferases (Nat)"/>
    <property type="match status" value="1"/>
</dbReference>
<feature type="domain" description="N-acetyltransferase" evidence="1">
    <location>
        <begin position="1"/>
        <end position="129"/>
    </location>
</feature>
<organism evidence="3">
    <name type="scientific">Candidatus Kentrum sp. MB</name>
    <dbReference type="NCBI Taxonomy" id="2138164"/>
    <lineage>
        <taxon>Bacteria</taxon>
        <taxon>Pseudomonadati</taxon>
        <taxon>Pseudomonadota</taxon>
        <taxon>Gammaproteobacteria</taxon>
        <taxon>Candidatus Kentrum</taxon>
    </lineage>
</organism>
<protein>
    <submittedName>
        <fullName evidence="3">ElaA protein</fullName>
    </submittedName>
</protein>
<evidence type="ECO:0000313" key="3">
    <source>
        <dbReference type="EMBL" id="VFK35513.1"/>
    </source>
</evidence>
<dbReference type="PROSITE" id="PS51186">
    <property type="entry name" value="GNAT"/>
    <property type="match status" value="1"/>
</dbReference>
<dbReference type="EMBL" id="CAADFO010000007">
    <property type="protein sequence ID" value="VFK24259.1"/>
    <property type="molecule type" value="Genomic_DNA"/>
</dbReference>
<dbReference type="InterPro" id="IPR000182">
    <property type="entry name" value="GNAT_dom"/>
</dbReference>
<dbReference type="InterPro" id="IPR016181">
    <property type="entry name" value="Acyl_CoA_acyltransferase"/>
</dbReference>
<dbReference type="Gene3D" id="3.40.630.30">
    <property type="match status" value="1"/>
</dbReference>
<dbReference type="AlphaFoldDB" id="A0A450Y1U5"/>
<dbReference type="PANTHER" id="PTHR13355">
    <property type="entry name" value="GLUCOSAMINE 6-PHOSPHATE N-ACETYLTRANSFERASE"/>
    <property type="match status" value="1"/>
</dbReference>
<evidence type="ECO:0000313" key="2">
    <source>
        <dbReference type="EMBL" id="VFK24259.1"/>
    </source>
</evidence>
<evidence type="ECO:0000313" key="4">
    <source>
        <dbReference type="EMBL" id="VFK77330.1"/>
    </source>
</evidence>
<dbReference type="CDD" id="cd04301">
    <property type="entry name" value="NAT_SF"/>
    <property type="match status" value="1"/>
</dbReference>
<accession>A0A450Y1U5</accession>